<dbReference type="HOGENOM" id="CLU_630205_0_0_1"/>
<accession>T0L867</accession>
<name>T0L867_9MICR</name>
<evidence type="ECO:0000313" key="2">
    <source>
        <dbReference type="Proteomes" id="UP000053780"/>
    </source>
</evidence>
<sequence>MFQKFVQNNIINTKNKNEISSDLHKLKPYDDIYKKVSHHGKKPNGCEMNLSDKNDTNNCLYNNNCSDFKVVKLPVTLIYRGFGKRYAEFDAKINHEKNIYKNQLQNETVNVNELTSDTNETNNNRTYNFYELLNLNIKLYIEATFLFQNSFFYTNYLYPSLNNADSNTAFFVSSSVIQKDTFNLNEYAISKINYFVGIVEMDPDQFKCIDDGIHERLYLPRNELGRGLNSVELKSEQLFLRRKAILVIESNGNTHLSKIEGFLKCKYNIEGPVTIKLLDEAQKSSLYSDISKKFNHSKLYRIRTDPLISIKESSAWLKHGNMQPREEGALCALQDRNIFLEKGIKCPHCRDKYKSVDHMATQCDRMLSHDYMRRHNEALRCIHLQLCLNYGLTKSKKIRNHSLQEYRANKSVEIRVDTRIPTRNTNGRAQIRSAC</sequence>
<keyword evidence="2" id="KW-1185">Reference proteome</keyword>
<dbReference type="AlphaFoldDB" id="T0L867"/>
<dbReference type="PANTHER" id="PTHR35450">
    <property type="entry name" value="REVERSE TRANSCRIPTASE DOMAIN-CONTAINING PROTEIN"/>
    <property type="match status" value="1"/>
</dbReference>
<reference evidence="1 2" key="1">
    <citation type="journal article" date="2013" name="BMC Genomics">
        <title>Genome sequencing and comparative genomics of honey bee microsporidia, Nosema apis reveal novel insights into host-parasite interactions.</title>
        <authorList>
            <person name="Chen Yp."/>
            <person name="Pettis J.S."/>
            <person name="Zhao Y."/>
            <person name="Liu X."/>
            <person name="Tallon L.J."/>
            <person name="Sadzewicz L.D."/>
            <person name="Li R."/>
            <person name="Zheng H."/>
            <person name="Huang S."/>
            <person name="Zhang X."/>
            <person name="Hamilton M.C."/>
            <person name="Pernal S.F."/>
            <person name="Melathopoulos A.P."/>
            <person name="Yan X."/>
            <person name="Evans J.D."/>
        </authorList>
    </citation>
    <scope>NUCLEOTIDE SEQUENCE [LARGE SCALE GENOMIC DNA]</scope>
    <source>
        <strain evidence="1 2">BRL 01</strain>
    </source>
</reference>
<dbReference type="Proteomes" id="UP000053780">
    <property type="component" value="Unassembled WGS sequence"/>
</dbReference>
<dbReference type="VEuPathDB" id="MicrosporidiaDB:NAPIS_ORF01715"/>
<organism evidence="1 2">
    <name type="scientific">Vairimorpha apis BRL 01</name>
    <dbReference type="NCBI Taxonomy" id="1037528"/>
    <lineage>
        <taxon>Eukaryota</taxon>
        <taxon>Fungi</taxon>
        <taxon>Fungi incertae sedis</taxon>
        <taxon>Microsporidia</taxon>
        <taxon>Nosematidae</taxon>
        <taxon>Vairimorpha</taxon>
    </lineage>
</organism>
<dbReference type="OrthoDB" id="2194416at2759"/>
<gene>
    <name evidence="1" type="ORF">NAPIS_ORF01715</name>
</gene>
<evidence type="ECO:0000313" key="1">
    <source>
        <dbReference type="EMBL" id="EQB60714.1"/>
    </source>
</evidence>
<dbReference type="PANTHER" id="PTHR35450:SF2">
    <property type="entry name" value="REVERSE TRANSCRIPTASE DOMAIN-CONTAINING PROTEIN"/>
    <property type="match status" value="1"/>
</dbReference>
<dbReference type="EMBL" id="KE647248">
    <property type="protein sequence ID" value="EQB60714.1"/>
    <property type="molecule type" value="Genomic_DNA"/>
</dbReference>
<proteinExistence type="predicted"/>
<protein>
    <submittedName>
        <fullName evidence="1">Uncharacterized protein</fullName>
    </submittedName>
</protein>